<accession>A0A7G9G0M3</accession>
<dbReference type="Pfam" id="PF08680">
    <property type="entry name" value="DUF1779"/>
    <property type="match status" value="1"/>
</dbReference>
<sequence>MGKGFWKAAGKWRLCLLGVLLFAVAALVFRGPDADVRETVLTAFEKANFSDSSCHIYREGYLDDAYYLIEEKKTFLENLTDKLAADSTDDKAGGTESGRISQEHLEDGNSITLEQAAGDGSSVLRLSFLTREEKISPYELRQENYLRADIHLQGQISAEKALKEQKRLDEATAGCGLEEQVYVEMEGSYEGRLSREEQEIIVESLLDEMDAVQVEEMNEEELYTVYAYARGAGEAKSIAGRNVNLNLAVSYDEQENKTIFHLGCPIIRADY</sequence>
<gene>
    <name evidence="2" type="ORF">H9Q78_07580</name>
</gene>
<evidence type="ECO:0000259" key="1">
    <source>
        <dbReference type="PROSITE" id="PS50042"/>
    </source>
</evidence>
<dbReference type="InterPro" id="IPR036209">
    <property type="entry name" value="YwmB-like_sf"/>
</dbReference>
<proteinExistence type="predicted"/>
<evidence type="ECO:0000313" key="2">
    <source>
        <dbReference type="EMBL" id="QNM04355.1"/>
    </source>
</evidence>
<reference evidence="2 3" key="1">
    <citation type="submission" date="2020-08" db="EMBL/GenBank/DDBJ databases">
        <authorList>
            <person name="Liu C."/>
            <person name="Sun Q."/>
        </authorList>
    </citation>
    <scope>NUCLEOTIDE SEQUENCE [LARGE SCALE GENOMIC DNA]</scope>
    <source>
        <strain evidence="2 3">NSJ-38</strain>
    </source>
</reference>
<dbReference type="InterPro" id="IPR000595">
    <property type="entry name" value="cNMP-bd_dom"/>
</dbReference>
<dbReference type="SUPFAM" id="SSF143842">
    <property type="entry name" value="YwmB-like"/>
    <property type="match status" value="1"/>
</dbReference>
<feature type="domain" description="Cyclic nucleotide-binding" evidence="1">
    <location>
        <begin position="28"/>
        <end position="71"/>
    </location>
</feature>
<dbReference type="PROSITE" id="PS50042">
    <property type="entry name" value="CNMP_BINDING_3"/>
    <property type="match status" value="1"/>
</dbReference>
<keyword evidence="3" id="KW-1185">Reference proteome</keyword>
<dbReference type="InterPro" id="IPR014794">
    <property type="entry name" value="DUF1779"/>
</dbReference>
<organism evidence="2 3">
    <name type="scientific">Qiania dongpingensis</name>
    <dbReference type="NCBI Taxonomy" id="2763669"/>
    <lineage>
        <taxon>Bacteria</taxon>
        <taxon>Bacillati</taxon>
        <taxon>Bacillota</taxon>
        <taxon>Clostridia</taxon>
        <taxon>Lachnospirales</taxon>
        <taxon>Lachnospiraceae</taxon>
        <taxon>Qiania</taxon>
    </lineage>
</organism>
<dbReference type="RefSeq" id="WP_249300655.1">
    <property type="nucleotide sequence ID" value="NZ_CP060634.1"/>
</dbReference>
<dbReference type="EMBL" id="CP060634">
    <property type="protein sequence ID" value="QNM04355.1"/>
    <property type="molecule type" value="Genomic_DNA"/>
</dbReference>
<name>A0A7G9G0M3_9FIRM</name>
<evidence type="ECO:0000313" key="3">
    <source>
        <dbReference type="Proteomes" id="UP000515823"/>
    </source>
</evidence>
<dbReference type="KEGG" id="qdo:H9Q78_07580"/>
<dbReference type="AlphaFoldDB" id="A0A7G9G0M3"/>
<protein>
    <submittedName>
        <fullName evidence="2">YwmB family TATA-box binding protein</fullName>
    </submittedName>
</protein>
<dbReference type="Proteomes" id="UP000515823">
    <property type="component" value="Chromosome"/>
</dbReference>
<dbReference type="Gene3D" id="3.30.360.40">
    <property type="entry name" value="YwmB-like"/>
    <property type="match status" value="1"/>
</dbReference>